<organism evidence="5 6">
    <name type="scientific">Inmirania thermothiophila</name>
    <dbReference type="NCBI Taxonomy" id="1750597"/>
    <lineage>
        <taxon>Bacteria</taxon>
        <taxon>Pseudomonadati</taxon>
        <taxon>Pseudomonadota</taxon>
        <taxon>Gammaproteobacteria</taxon>
        <taxon>Chromatiales</taxon>
        <taxon>Ectothiorhodospiraceae</taxon>
        <taxon>Inmirania</taxon>
    </lineage>
</organism>
<feature type="region of interest" description="Disordered" evidence="1">
    <location>
        <begin position="1"/>
        <end position="64"/>
    </location>
</feature>
<feature type="compositionally biased region" description="Gly residues" evidence="1">
    <location>
        <begin position="49"/>
        <end position="61"/>
    </location>
</feature>
<dbReference type="SMART" id="SM00091">
    <property type="entry name" value="PAS"/>
    <property type="match status" value="1"/>
</dbReference>
<dbReference type="SUPFAM" id="SSF141868">
    <property type="entry name" value="EAL domain-like"/>
    <property type="match status" value="1"/>
</dbReference>
<feature type="compositionally biased region" description="Basic and acidic residues" evidence="1">
    <location>
        <begin position="23"/>
        <end position="36"/>
    </location>
</feature>
<dbReference type="AlphaFoldDB" id="A0A3N1Y5Q9"/>
<dbReference type="PROSITE" id="PS50887">
    <property type="entry name" value="GGDEF"/>
    <property type="match status" value="1"/>
</dbReference>
<dbReference type="InterPro" id="IPR001633">
    <property type="entry name" value="EAL_dom"/>
</dbReference>
<dbReference type="SUPFAM" id="SSF55785">
    <property type="entry name" value="PYP-like sensor domain (PAS domain)"/>
    <property type="match status" value="1"/>
</dbReference>
<dbReference type="InterPro" id="IPR052163">
    <property type="entry name" value="DGC-Regulatory_Protein"/>
</dbReference>
<comment type="caution">
    <text evidence="5">The sequence shown here is derived from an EMBL/GenBank/DDBJ whole genome shotgun (WGS) entry which is preliminary data.</text>
</comment>
<dbReference type="InterPro" id="IPR000700">
    <property type="entry name" value="PAS-assoc_C"/>
</dbReference>
<dbReference type="Gene3D" id="3.30.450.20">
    <property type="entry name" value="PAS domain"/>
    <property type="match status" value="1"/>
</dbReference>
<dbReference type="SMART" id="SM00267">
    <property type="entry name" value="GGDEF"/>
    <property type="match status" value="1"/>
</dbReference>
<evidence type="ECO:0000256" key="1">
    <source>
        <dbReference type="SAM" id="MobiDB-lite"/>
    </source>
</evidence>
<dbReference type="CDD" id="cd01949">
    <property type="entry name" value="GGDEF"/>
    <property type="match status" value="1"/>
</dbReference>
<dbReference type="PANTHER" id="PTHR46663:SF3">
    <property type="entry name" value="SLL0267 PROTEIN"/>
    <property type="match status" value="1"/>
</dbReference>
<dbReference type="SMART" id="SM00086">
    <property type="entry name" value="PAC"/>
    <property type="match status" value="1"/>
</dbReference>
<dbReference type="InterPro" id="IPR035919">
    <property type="entry name" value="EAL_sf"/>
</dbReference>
<dbReference type="InterPro" id="IPR035965">
    <property type="entry name" value="PAS-like_dom_sf"/>
</dbReference>
<dbReference type="SUPFAM" id="SSF55073">
    <property type="entry name" value="Nucleotide cyclase"/>
    <property type="match status" value="1"/>
</dbReference>
<evidence type="ECO:0000259" key="2">
    <source>
        <dbReference type="PROSITE" id="PS50112"/>
    </source>
</evidence>
<protein>
    <submittedName>
        <fullName evidence="5">PAS domain S-box-containing protein/diguanylate cyclase (GGDEF)-like protein</fullName>
    </submittedName>
</protein>
<evidence type="ECO:0000313" key="5">
    <source>
        <dbReference type="EMBL" id="ROR34149.1"/>
    </source>
</evidence>
<dbReference type="PROSITE" id="PS50112">
    <property type="entry name" value="PAS"/>
    <property type="match status" value="1"/>
</dbReference>
<dbReference type="Gene3D" id="3.30.70.270">
    <property type="match status" value="1"/>
</dbReference>
<dbReference type="NCBIfam" id="TIGR00254">
    <property type="entry name" value="GGDEF"/>
    <property type="match status" value="1"/>
</dbReference>
<dbReference type="SMART" id="SM00052">
    <property type="entry name" value="EAL"/>
    <property type="match status" value="1"/>
</dbReference>
<evidence type="ECO:0000259" key="4">
    <source>
        <dbReference type="PROSITE" id="PS50887"/>
    </source>
</evidence>
<reference evidence="5 6" key="1">
    <citation type="submission" date="2018-11" db="EMBL/GenBank/DDBJ databases">
        <title>Genomic Encyclopedia of Type Strains, Phase IV (KMG-IV): sequencing the most valuable type-strain genomes for metagenomic binning, comparative biology and taxonomic classification.</title>
        <authorList>
            <person name="Goeker M."/>
        </authorList>
    </citation>
    <scope>NUCLEOTIDE SEQUENCE [LARGE SCALE GENOMIC DNA]</scope>
    <source>
        <strain evidence="5 6">DSM 100275</strain>
    </source>
</reference>
<dbReference type="InterPro" id="IPR000014">
    <property type="entry name" value="PAS"/>
</dbReference>
<feature type="domain" description="PAS" evidence="2">
    <location>
        <begin position="94"/>
        <end position="140"/>
    </location>
</feature>
<feature type="domain" description="PAC" evidence="3">
    <location>
        <begin position="167"/>
        <end position="219"/>
    </location>
</feature>
<proteinExistence type="predicted"/>
<dbReference type="InterPro" id="IPR029787">
    <property type="entry name" value="Nucleotide_cyclase"/>
</dbReference>
<dbReference type="Proteomes" id="UP000276634">
    <property type="component" value="Unassembled WGS sequence"/>
</dbReference>
<dbReference type="InterPro" id="IPR001610">
    <property type="entry name" value="PAC"/>
</dbReference>
<name>A0A3N1Y5Q9_9GAMM</name>
<dbReference type="Pfam" id="PF00990">
    <property type="entry name" value="GGDEF"/>
    <property type="match status" value="1"/>
</dbReference>
<dbReference type="NCBIfam" id="TIGR00229">
    <property type="entry name" value="sensory_box"/>
    <property type="match status" value="1"/>
</dbReference>
<sequence length="616" mass="64290">MAGVGGEGAQVQEQPAPPGGEGDVGRPRPARGEDAPALRLEQPGEDAGEGGGVHGRQGYQGRGRRPIPCYAVKYGGGRVRRPADLVDGTSEDAALRQAAAVFEAAGDGILVTDARGVIVRVNPAFTRVTGYTPAEALGRTPRILRSGRHDRAFYDAMWQALRERGRWEGEVWNRRKDGEVYPQWLTITAIRDGDGRTTHYVAVFTEIGPLKAAEARLRRLAYRDGLTGLPNRIVLHDRLAQAERRARRGGRRFALLYVDLDGFKEVNDRLGHAAGDEVLREAAARLQGAVRGEDTVARIGGDEFALILEEADSVGAAVRAGREILRALARPWTVAGREVRVGASLGAAFYPDDAPGGETLLRCADAAMYRAKAAGGGCLRFYDGAVAAEAQARERIAAALSAALAAGGPEVAFRPRVRLADGVVAALEAVPSWRGPDGPLEDEALRLAAERTGLGEALDEAVAAAVRAAQGRWGGDVPVVSLAVGPRVLGGLAPRGALGPARLEAMLRLAELAAAARLPRGLAVVGDGLGAEAVALEALAAAGLAGLRLHPRPSEAGLRSAAAVAAALGLPLYGCGVGDEAACRRLAEAGCAAASGPLWGPPWSAAEVPARLRRGR</sequence>
<dbReference type="InterPro" id="IPR013767">
    <property type="entry name" value="PAS_fold"/>
</dbReference>
<evidence type="ECO:0000313" key="6">
    <source>
        <dbReference type="Proteomes" id="UP000276634"/>
    </source>
</evidence>
<dbReference type="Gene3D" id="3.20.20.450">
    <property type="entry name" value="EAL domain"/>
    <property type="match status" value="1"/>
</dbReference>
<feature type="domain" description="GGDEF" evidence="4">
    <location>
        <begin position="251"/>
        <end position="384"/>
    </location>
</feature>
<dbReference type="EMBL" id="RJVI01000001">
    <property type="protein sequence ID" value="ROR34149.1"/>
    <property type="molecule type" value="Genomic_DNA"/>
</dbReference>
<evidence type="ECO:0000259" key="3">
    <source>
        <dbReference type="PROSITE" id="PS50113"/>
    </source>
</evidence>
<dbReference type="Pfam" id="PF00989">
    <property type="entry name" value="PAS"/>
    <property type="match status" value="1"/>
</dbReference>
<dbReference type="InterPro" id="IPR043128">
    <property type="entry name" value="Rev_trsase/Diguanyl_cyclase"/>
</dbReference>
<keyword evidence="6" id="KW-1185">Reference proteome</keyword>
<gene>
    <name evidence="5" type="ORF">EDC57_0044</name>
</gene>
<dbReference type="InterPro" id="IPR000160">
    <property type="entry name" value="GGDEF_dom"/>
</dbReference>
<dbReference type="PANTHER" id="PTHR46663">
    <property type="entry name" value="DIGUANYLATE CYCLASE DGCT-RELATED"/>
    <property type="match status" value="1"/>
</dbReference>
<accession>A0A3N1Y5Q9</accession>
<dbReference type="PROSITE" id="PS50113">
    <property type="entry name" value="PAC"/>
    <property type="match status" value="1"/>
</dbReference>
<dbReference type="GO" id="GO:0006355">
    <property type="term" value="P:regulation of DNA-templated transcription"/>
    <property type="evidence" value="ECO:0007669"/>
    <property type="project" value="InterPro"/>
</dbReference>
<dbReference type="CDD" id="cd00130">
    <property type="entry name" value="PAS"/>
    <property type="match status" value="1"/>
</dbReference>